<dbReference type="SUPFAM" id="SSF140990">
    <property type="entry name" value="FtsH protease domain-like"/>
    <property type="match status" value="1"/>
</dbReference>
<comment type="caution">
    <text evidence="4">The sequence shown here is derived from an EMBL/GenBank/DDBJ whole genome shotgun (WGS) entry which is preliminary data.</text>
</comment>
<organism evidence="4 5">
    <name type="scientific">Methylobacterium brachythecii</name>
    <dbReference type="NCBI Taxonomy" id="1176177"/>
    <lineage>
        <taxon>Bacteria</taxon>
        <taxon>Pseudomonadati</taxon>
        <taxon>Pseudomonadota</taxon>
        <taxon>Alphaproteobacteria</taxon>
        <taxon>Hyphomicrobiales</taxon>
        <taxon>Methylobacteriaceae</taxon>
        <taxon>Methylobacterium</taxon>
    </lineage>
</organism>
<evidence type="ECO:0000256" key="2">
    <source>
        <dbReference type="SAM" id="MobiDB-lite"/>
    </source>
</evidence>
<dbReference type="RefSeq" id="WP_183513655.1">
    <property type="nucleotide sequence ID" value="NZ_JACIDN010000015.1"/>
</dbReference>
<evidence type="ECO:0000313" key="5">
    <source>
        <dbReference type="Proteomes" id="UP000517759"/>
    </source>
</evidence>
<proteinExistence type="inferred from homology"/>
<dbReference type="Pfam" id="PF01434">
    <property type="entry name" value="Peptidase_M41"/>
    <property type="match status" value="1"/>
</dbReference>
<dbReference type="PANTHER" id="PTHR23076:SF97">
    <property type="entry name" value="ATP-DEPENDENT ZINC METALLOPROTEASE YME1L1"/>
    <property type="match status" value="1"/>
</dbReference>
<feature type="compositionally biased region" description="Basic and acidic residues" evidence="2">
    <location>
        <begin position="14"/>
        <end position="30"/>
    </location>
</feature>
<dbReference type="SMART" id="SM00382">
    <property type="entry name" value="AAA"/>
    <property type="match status" value="1"/>
</dbReference>
<dbReference type="GO" id="GO:0004222">
    <property type="term" value="F:metalloendopeptidase activity"/>
    <property type="evidence" value="ECO:0007669"/>
    <property type="project" value="InterPro"/>
</dbReference>
<dbReference type="Gene3D" id="1.20.58.760">
    <property type="entry name" value="Peptidase M41"/>
    <property type="match status" value="1"/>
</dbReference>
<dbReference type="InterPro" id="IPR027417">
    <property type="entry name" value="P-loop_NTPase"/>
</dbReference>
<feature type="domain" description="AAA+ ATPase" evidence="3">
    <location>
        <begin position="368"/>
        <end position="512"/>
    </location>
</feature>
<dbReference type="Pfam" id="PF00004">
    <property type="entry name" value="AAA"/>
    <property type="match status" value="1"/>
</dbReference>
<keyword evidence="1" id="KW-0067">ATP-binding</keyword>
<dbReference type="GO" id="GO:0006508">
    <property type="term" value="P:proteolysis"/>
    <property type="evidence" value="ECO:0007669"/>
    <property type="project" value="InterPro"/>
</dbReference>
<dbReference type="Proteomes" id="UP000517759">
    <property type="component" value="Unassembled WGS sequence"/>
</dbReference>
<dbReference type="GO" id="GO:0004176">
    <property type="term" value="F:ATP-dependent peptidase activity"/>
    <property type="evidence" value="ECO:0007669"/>
    <property type="project" value="InterPro"/>
</dbReference>
<dbReference type="InterPro" id="IPR003959">
    <property type="entry name" value="ATPase_AAA_core"/>
</dbReference>
<reference evidence="4 5" key="1">
    <citation type="submission" date="2020-08" db="EMBL/GenBank/DDBJ databases">
        <title>Genomic Encyclopedia of Type Strains, Phase IV (KMG-IV): sequencing the most valuable type-strain genomes for metagenomic binning, comparative biology and taxonomic classification.</title>
        <authorList>
            <person name="Goeker M."/>
        </authorList>
    </citation>
    <scope>NUCLEOTIDE SEQUENCE [LARGE SCALE GENOMIC DNA]</scope>
    <source>
        <strain evidence="4 5">DSM 24105</strain>
    </source>
</reference>
<dbReference type="GO" id="GO:0016887">
    <property type="term" value="F:ATP hydrolysis activity"/>
    <property type="evidence" value="ECO:0007669"/>
    <property type="project" value="InterPro"/>
</dbReference>
<feature type="region of interest" description="Disordered" evidence="2">
    <location>
        <begin position="762"/>
        <end position="783"/>
    </location>
</feature>
<dbReference type="InterPro" id="IPR000642">
    <property type="entry name" value="Peptidase_M41"/>
</dbReference>
<dbReference type="EMBL" id="JACIDN010000015">
    <property type="protein sequence ID" value="MBB3905605.1"/>
    <property type="molecule type" value="Genomic_DNA"/>
</dbReference>
<dbReference type="AlphaFoldDB" id="A0A7W6ALG6"/>
<dbReference type="Gene3D" id="1.10.8.60">
    <property type="match status" value="1"/>
</dbReference>
<feature type="region of interest" description="Disordered" evidence="2">
    <location>
        <begin position="116"/>
        <end position="146"/>
    </location>
</feature>
<dbReference type="GO" id="GO:0005524">
    <property type="term" value="F:ATP binding"/>
    <property type="evidence" value="ECO:0007669"/>
    <property type="project" value="UniProtKB-KW"/>
</dbReference>
<evidence type="ECO:0000256" key="1">
    <source>
        <dbReference type="RuleBase" id="RU003651"/>
    </source>
</evidence>
<dbReference type="InterPro" id="IPR003593">
    <property type="entry name" value="AAA+_ATPase"/>
</dbReference>
<dbReference type="GO" id="GO:0005886">
    <property type="term" value="C:plasma membrane"/>
    <property type="evidence" value="ECO:0007669"/>
    <property type="project" value="TreeGrafter"/>
</dbReference>
<protein>
    <submittedName>
        <fullName evidence="4">MoxR-like ATPase</fullName>
    </submittedName>
</protein>
<dbReference type="InterPro" id="IPR037219">
    <property type="entry name" value="Peptidase_M41-like"/>
</dbReference>
<sequence>MSKPETRTPPSRTPKTEPRPHTPTAEKSEPNKPGSNKPRANRRQGNASEARVPERGTPETFGPSLPEEAGAGGRPRQPASPSPASPSRQPAPPEDTPQTLDDTFGLDLFDLSLPAPLDLQEGGLKPASQEPRDEGSGRRGGWRGIRQADGLVDPPRLLAELALEAALPARLGRRLRAGHALVVIVIVQSAGWVAPIEAAVRTATGGHARIVTRATRPRGSIEVERDAEAADRIADAGALVAITPDVGFLAPVLVCAADHTLSVSALDARLVNRAVGLWCGRRLRERLEAQDLAGLDLLDVAAALRAGATPSACLARIRRASRARIGVPASTGAPPLDQLTGYGEALAWSRRAVADIARVRAGTLAADALESIVWFGPPGTGKTTLARATAAAAGVTCVETSVAAWFVEGTGYLDSVLKLITAFTERLELAAKRDGTAIGYIDELDALPSRTRLDDRNASYWQSVIVHVLTCTEKLRQAGVVLIAATNFVDRLDPALLRPGRFDRQMLIGPPDEAGRVGVLRHHLGEDLRGADLVSAARLSSGRTAADLAGSVRGARARARAAGRALRLDDVLAEIAPPETRSESDLRAVARHEAGHAVIGLRLGLRVDEVSILSGLDYGGRTMIRTGHALPDRAHLERRVIALLAGRAADAVLGDGATAGAAGDLREATRQVAALHASLGLGDTLSAMVDAEHATALLREDAGLAERVEADLRRLQGVAVAMVRADREAILALVDALLARRVLTGEDLGEIVGGHRPRIRVRSGNGRLAPSSVAAAQPTESPT</sequence>
<feature type="region of interest" description="Disordered" evidence="2">
    <location>
        <begin position="1"/>
        <end position="103"/>
    </location>
</feature>
<gene>
    <name evidence="4" type="ORF">GGR33_005146</name>
</gene>
<accession>A0A7W6ALG6</accession>
<dbReference type="PANTHER" id="PTHR23076">
    <property type="entry name" value="METALLOPROTEASE M41 FTSH"/>
    <property type="match status" value="1"/>
</dbReference>
<dbReference type="SUPFAM" id="SSF52540">
    <property type="entry name" value="P-loop containing nucleoside triphosphate hydrolases"/>
    <property type="match status" value="1"/>
</dbReference>
<evidence type="ECO:0000259" key="3">
    <source>
        <dbReference type="SMART" id="SM00382"/>
    </source>
</evidence>
<feature type="compositionally biased region" description="Pro residues" evidence="2">
    <location>
        <begin position="78"/>
        <end position="95"/>
    </location>
</feature>
<dbReference type="InterPro" id="IPR003960">
    <property type="entry name" value="ATPase_AAA_CS"/>
</dbReference>
<keyword evidence="1" id="KW-0547">Nucleotide-binding</keyword>
<evidence type="ECO:0000313" key="4">
    <source>
        <dbReference type="EMBL" id="MBB3905605.1"/>
    </source>
</evidence>
<comment type="similarity">
    <text evidence="1">Belongs to the AAA ATPase family.</text>
</comment>
<dbReference type="PROSITE" id="PS00674">
    <property type="entry name" value="AAA"/>
    <property type="match status" value="1"/>
</dbReference>
<dbReference type="Gene3D" id="3.40.50.300">
    <property type="entry name" value="P-loop containing nucleotide triphosphate hydrolases"/>
    <property type="match status" value="1"/>
</dbReference>
<dbReference type="GO" id="GO:0030163">
    <property type="term" value="P:protein catabolic process"/>
    <property type="evidence" value="ECO:0007669"/>
    <property type="project" value="TreeGrafter"/>
</dbReference>
<name>A0A7W6ALG6_9HYPH</name>